<dbReference type="InterPro" id="IPR050679">
    <property type="entry name" value="Bact_HTH_transcr_reg"/>
</dbReference>
<comment type="caution">
    <text evidence="5">The sequence shown here is derived from an EMBL/GenBank/DDBJ whole genome shotgun (WGS) entry which is preliminary data.</text>
</comment>
<keyword evidence="3" id="KW-0804">Transcription</keyword>
<keyword evidence="1" id="KW-0805">Transcription regulation</keyword>
<dbReference type="PANTHER" id="PTHR44846">
    <property type="entry name" value="MANNOSYL-D-GLYCERATE TRANSPORT/METABOLISM SYSTEM REPRESSOR MNGR-RELATED"/>
    <property type="match status" value="1"/>
</dbReference>
<dbReference type="EMBL" id="JQBS01000017">
    <property type="protein sequence ID" value="KRN57056.1"/>
    <property type="molecule type" value="Genomic_DNA"/>
</dbReference>
<dbReference type="SMART" id="SM00345">
    <property type="entry name" value="HTH_GNTR"/>
    <property type="match status" value="1"/>
</dbReference>
<proteinExistence type="predicted"/>
<dbReference type="PRINTS" id="PR00035">
    <property type="entry name" value="HTHGNTR"/>
</dbReference>
<dbReference type="Gene3D" id="3.40.1410.10">
    <property type="entry name" value="Chorismate lyase-like"/>
    <property type="match status" value="1"/>
</dbReference>
<dbReference type="CDD" id="cd07377">
    <property type="entry name" value="WHTH_GntR"/>
    <property type="match status" value="1"/>
</dbReference>
<dbReference type="Pfam" id="PF00392">
    <property type="entry name" value="GntR"/>
    <property type="match status" value="1"/>
</dbReference>
<dbReference type="GO" id="GO:0003700">
    <property type="term" value="F:DNA-binding transcription factor activity"/>
    <property type="evidence" value="ECO:0007669"/>
    <property type="project" value="InterPro"/>
</dbReference>
<dbReference type="Gene3D" id="1.10.10.10">
    <property type="entry name" value="Winged helix-like DNA-binding domain superfamily/Winged helix DNA-binding domain"/>
    <property type="match status" value="1"/>
</dbReference>
<dbReference type="Proteomes" id="UP000051658">
    <property type="component" value="Unassembled WGS sequence"/>
</dbReference>
<organism evidence="5 6">
    <name type="scientific">Carnobacterium divergens DSM 20623</name>
    <dbReference type="NCBI Taxonomy" id="1449336"/>
    <lineage>
        <taxon>Bacteria</taxon>
        <taxon>Bacillati</taxon>
        <taxon>Bacillota</taxon>
        <taxon>Bacilli</taxon>
        <taxon>Lactobacillales</taxon>
        <taxon>Carnobacteriaceae</taxon>
        <taxon>Carnobacterium</taxon>
    </lineage>
</organism>
<dbReference type="Pfam" id="PF07702">
    <property type="entry name" value="UTRA"/>
    <property type="match status" value="1"/>
</dbReference>
<evidence type="ECO:0000256" key="3">
    <source>
        <dbReference type="ARBA" id="ARBA00023163"/>
    </source>
</evidence>
<dbReference type="InterPro" id="IPR036388">
    <property type="entry name" value="WH-like_DNA-bd_sf"/>
</dbReference>
<dbReference type="GO" id="GO:0045892">
    <property type="term" value="P:negative regulation of DNA-templated transcription"/>
    <property type="evidence" value="ECO:0007669"/>
    <property type="project" value="TreeGrafter"/>
</dbReference>
<dbReference type="PANTHER" id="PTHR44846:SF1">
    <property type="entry name" value="MANNOSYL-D-GLYCERATE TRANSPORT_METABOLISM SYSTEM REPRESSOR MNGR-RELATED"/>
    <property type="match status" value="1"/>
</dbReference>
<dbReference type="GeneID" id="89587997"/>
<name>A0A0R2HWG2_CARDV</name>
<protein>
    <submittedName>
        <fullName evidence="5">Transcription regulator</fullName>
    </submittedName>
</protein>
<dbReference type="SMART" id="SM00866">
    <property type="entry name" value="UTRA"/>
    <property type="match status" value="1"/>
</dbReference>
<dbReference type="InterPro" id="IPR000524">
    <property type="entry name" value="Tscrpt_reg_HTH_GntR"/>
</dbReference>
<dbReference type="eggNOG" id="COG2188">
    <property type="taxonomic scope" value="Bacteria"/>
</dbReference>
<dbReference type="SUPFAM" id="SSF64288">
    <property type="entry name" value="Chorismate lyase-like"/>
    <property type="match status" value="1"/>
</dbReference>
<dbReference type="FunFam" id="1.10.10.10:FF:000079">
    <property type="entry name" value="GntR family transcriptional regulator"/>
    <property type="match status" value="1"/>
</dbReference>
<accession>A0A0R2HWG2</accession>
<dbReference type="InterPro" id="IPR011663">
    <property type="entry name" value="UTRA"/>
</dbReference>
<gene>
    <name evidence="5" type="ORF">IV74_GL000706</name>
</gene>
<evidence type="ECO:0000313" key="6">
    <source>
        <dbReference type="Proteomes" id="UP000051658"/>
    </source>
</evidence>
<evidence type="ECO:0000313" key="5">
    <source>
        <dbReference type="EMBL" id="KRN57056.1"/>
    </source>
</evidence>
<evidence type="ECO:0000256" key="1">
    <source>
        <dbReference type="ARBA" id="ARBA00023015"/>
    </source>
</evidence>
<sequence>MKAKGPLYIEVAENIKSAILNGVYPVGTQIPTENELEQTFNVSKITVRKAIEILSNEGYVEKKSGKGTTVLSDRLFNKLSKAASFSSMIEASGHHLTKEILAVEKVKLTVDQTELTQIFGKQAFKLTRFYRLDEEPYIYFEHYLPTLGNEKNLIQMEQISLYKWLASHQKVVARFQDSFSVEEVSREIKTLLATDQSHLLKRKRTSYSQTGEIIEISYALYDTIKYPYLIEYEI</sequence>
<dbReference type="SUPFAM" id="SSF46785">
    <property type="entry name" value="Winged helix' DNA-binding domain"/>
    <property type="match status" value="1"/>
</dbReference>
<evidence type="ECO:0000256" key="2">
    <source>
        <dbReference type="ARBA" id="ARBA00023125"/>
    </source>
</evidence>
<dbReference type="InterPro" id="IPR028978">
    <property type="entry name" value="Chorismate_lyase_/UTRA_dom_sf"/>
</dbReference>
<reference evidence="5 6" key="1">
    <citation type="journal article" date="2015" name="Genome Announc.">
        <title>Expanding the biotechnology potential of lactobacilli through comparative genomics of 213 strains and associated genera.</title>
        <authorList>
            <person name="Sun Z."/>
            <person name="Harris H.M."/>
            <person name="McCann A."/>
            <person name="Guo C."/>
            <person name="Argimon S."/>
            <person name="Zhang W."/>
            <person name="Yang X."/>
            <person name="Jeffery I.B."/>
            <person name="Cooney J.C."/>
            <person name="Kagawa T.F."/>
            <person name="Liu W."/>
            <person name="Song Y."/>
            <person name="Salvetti E."/>
            <person name="Wrobel A."/>
            <person name="Rasinkangas P."/>
            <person name="Parkhill J."/>
            <person name="Rea M.C."/>
            <person name="O'Sullivan O."/>
            <person name="Ritari J."/>
            <person name="Douillard F.P."/>
            <person name="Paul Ross R."/>
            <person name="Yang R."/>
            <person name="Briner A.E."/>
            <person name="Felis G.E."/>
            <person name="de Vos W.M."/>
            <person name="Barrangou R."/>
            <person name="Klaenhammer T.R."/>
            <person name="Caufield P.W."/>
            <person name="Cui Y."/>
            <person name="Zhang H."/>
            <person name="O'Toole P.W."/>
        </authorList>
    </citation>
    <scope>NUCLEOTIDE SEQUENCE [LARGE SCALE GENOMIC DNA]</scope>
    <source>
        <strain evidence="5 6">DSM 20623</strain>
    </source>
</reference>
<evidence type="ECO:0000259" key="4">
    <source>
        <dbReference type="PROSITE" id="PS50949"/>
    </source>
</evidence>
<keyword evidence="6" id="KW-1185">Reference proteome</keyword>
<dbReference type="PROSITE" id="PS50949">
    <property type="entry name" value="HTH_GNTR"/>
    <property type="match status" value="1"/>
</dbReference>
<dbReference type="GO" id="GO:0003677">
    <property type="term" value="F:DNA binding"/>
    <property type="evidence" value="ECO:0007669"/>
    <property type="project" value="UniProtKB-KW"/>
</dbReference>
<dbReference type="AlphaFoldDB" id="A0A0R2HWG2"/>
<keyword evidence="2" id="KW-0238">DNA-binding</keyword>
<dbReference type="PATRIC" id="fig|1449336.4.peg.723"/>
<dbReference type="InterPro" id="IPR036390">
    <property type="entry name" value="WH_DNA-bd_sf"/>
</dbReference>
<feature type="domain" description="HTH gntR-type" evidence="4">
    <location>
        <begin position="5"/>
        <end position="73"/>
    </location>
</feature>
<dbReference type="RefSeq" id="WP_034571796.1">
    <property type="nucleotide sequence ID" value="NZ_JQBS01000017.1"/>
</dbReference>